<feature type="compositionally biased region" description="Polar residues" evidence="5">
    <location>
        <begin position="33"/>
        <end position="53"/>
    </location>
</feature>
<dbReference type="EMBL" id="HBUE01297577">
    <property type="protein sequence ID" value="CAG6577216.1"/>
    <property type="molecule type" value="Transcribed_RNA"/>
</dbReference>
<protein>
    <submittedName>
        <fullName evidence="7">(northern house mosquito) hypothetical protein</fullName>
    </submittedName>
</protein>
<evidence type="ECO:0000256" key="5">
    <source>
        <dbReference type="SAM" id="MobiDB-lite"/>
    </source>
</evidence>
<evidence type="ECO:0000313" key="7">
    <source>
        <dbReference type="EMBL" id="CAG6577216.1"/>
    </source>
</evidence>
<feature type="region of interest" description="Disordered" evidence="5">
    <location>
        <begin position="29"/>
        <end position="53"/>
    </location>
</feature>
<evidence type="ECO:0000256" key="3">
    <source>
        <dbReference type="ARBA" id="ARBA00023212"/>
    </source>
</evidence>
<name>A0A8D8JXY3_CULPI</name>
<evidence type="ECO:0000256" key="1">
    <source>
        <dbReference type="ARBA" id="ARBA00004114"/>
    </source>
</evidence>
<dbReference type="InterPro" id="IPR029135">
    <property type="entry name" value="PPP1R35_C"/>
</dbReference>
<dbReference type="EMBL" id="HBUE01191661">
    <property type="protein sequence ID" value="CAG6525509.1"/>
    <property type="molecule type" value="Transcribed_RNA"/>
</dbReference>
<reference evidence="7" key="1">
    <citation type="submission" date="2021-05" db="EMBL/GenBank/DDBJ databases">
        <authorList>
            <person name="Alioto T."/>
            <person name="Alioto T."/>
            <person name="Gomez Garrido J."/>
        </authorList>
    </citation>
    <scope>NUCLEOTIDE SEQUENCE</scope>
</reference>
<dbReference type="AlphaFoldDB" id="A0A8D8JXY3"/>
<dbReference type="GO" id="GO:0005814">
    <property type="term" value="C:centriole"/>
    <property type="evidence" value="ECO:0007669"/>
    <property type="project" value="UniProtKB-SubCell"/>
</dbReference>
<evidence type="ECO:0000259" key="6">
    <source>
        <dbReference type="Pfam" id="PF15503"/>
    </source>
</evidence>
<proteinExistence type="inferred from homology"/>
<keyword evidence="2" id="KW-0963">Cytoplasm</keyword>
<keyword evidence="3" id="KW-0206">Cytoskeleton</keyword>
<accession>A0A8D8JXY3</accession>
<evidence type="ECO:0000256" key="2">
    <source>
        <dbReference type="ARBA" id="ARBA00022490"/>
    </source>
</evidence>
<evidence type="ECO:0000256" key="4">
    <source>
        <dbReference type="ARBA" id="ARBA00029452"/>
    </source>
</evidence>
<dbReference type="Pfam" id="PF15503">
    <property type="entry name" value="PPP1R35_C"/>
    <property type="match status" value="1"/>
</dbReference>
<sequence>MAEKPKCKYRKAFLRDVDIPLATSNARVLKPTAGTNQQQQHSNVAQPPKQTKSILKRTSLVSTTRPAPVPAPSSKFKQPELHTALNVQKQIEKVQGAKVKAPTSIGELTPKSQKFVRNQITRKLNFQHDDNVFKGLVPVNVNDSVLIPARKRPLRSKFVAKEKRDPEPELADFLRPIAKCSIEFEPYLPPEPAPRWPNFDNFAHIMDVFGKIDVGA</sequence>
<feature type="domain" description="Protein phosphatase 1 regulatory subunit 35 C-terminal" evidence="6">
    <location>
        <begin position="79"/>
        <end position="205"/>
    </location>
</feature>
<comment type="subcellular location">
    <subcellularLocation>
        <location evidence="1">Cytoplasm</location>
        <location evidence="1">Cytoskeleton</location>
        <location evidence="1">Microtubule organizing center</location>
        <location evidence="1">Centrosome</location>
        <location evidence="1">Centriole</location>
    </subcellularLocation>
</comment>
<comment type="similarity">
    <text evidence="4">Belongs to the PPP1R35 family.</text>
</comment>
<organism evidence="7">
    <name type="scientific">Culex pipiens</name>
    <name type="common">House mosquito</name>
    <dbReference type="NCBI Taxonomy" id="7175"/>
    <lineage>
        <taxon>Eukaryota</taxon>
        <taxon>Metazoa</taxon>
        <taxon>Ecdysozoa</taxon>
        <taxon>Arthropoda</taxon>
        <taxon>Hexapoda</taxon>
        <taxon>Insecta</taxon>
        <taxon>Pterygota</taxon>
        <taxon>Neoptera</taxon>
        <taxon>Endopterygota</taxon>
        <taxon>Diptera</taxon>
        <taxon>Nematocera</taxon>
        <taxon>Culicoidea</taxon>
        <taxon>Culicidae</taxon>
        <taxon>Culicinae</taxon>
        <taxon>Culicini</taxon>
        <taxon>Culex</taxon>
        <taxon>Culex</taxon>
    </lineage>
</organism>